<organism evidence="12 13">
    <name type="scientific">Candidatus Raskinella chloraquaticus</name>
    <dbReference type="NCBI Taxonomy" id="1951219"/>
    <lineage>
        <taxon>Bacteria</taxon>
        <taxon>Pseudomonadati</taxon>
        <taxon>Pseudomonadota</taxon>
        <taxon>Alphaproteobacteria</taxon>
        <taxon>Hyphomicrobiales</taxon>
        <taxon>Phreatobacteraceae</taxon>
        <taxon>Candidatus Raskinella</taxon>
    </lineage>
</organism>
<dbReference type="PANTHER" id="PTHR21581">
    <property type="entry name" value="D-ALANYL-D-ALANINE CARBOXYPEPTIDASE"/>
    <property type="match status" value="1"/>
</dbReference>
<feature type="active site" description="Acyl-ester intermediate" evidence="7">
    <location>
        <position position="71"/>
    </location>
</feature>
<dbReference type="Pfam" id="PF00768">
    <property type="entry name" value="Peptidase_S11"/>
    <property type="match status" value="1"/>
</dbReference>
<dbReference type="PANTHER" id="PTHR21581:SF6">
    <property type="entry name" value="TRAFFICKING PROTEIN PARTICLE COMPLEX SUBUNIT 12"/>
    <property type="match status" value="1"/>
</dbReference>
<evidence type="ECO:0000256" key="7">
    <source>
        <dbReference type="PIRSR" id="PIRSR618044-1"/>
    </source>
</evidence>
<evidence type="ECO:0000256" key="8">
    <source>
        <dbReference type="PIRSR" id="PIRSR618044-2"/>
    </source>
</evidence>
<evidence type="ECO:0000256" key="5">
    <source>
        <dbReference type="ARBA" id="ARBA00022984"/>
    </source>
</evidence>
<evidence type="ECO:0000256" key="9">
    <source>
        <dbReference type="RuleBase" id="RU004016"/>
    </source>
</evidence>
<protein>
    <recommendedName>
        <fullName evidence="11">SPOR domain-containing protein</fullName>
    </recommendedName>
</protein>
<evidence type="ECO:0000256" key="3">
    <source>
        <dbReference type="ARBA" id="ARBA00022801"/>
    </source>
</evidence>
<dbReference type="InterPro" id="IPR018044">
    <property type="entry name" value="Peptidase_S11"/>
</dbReference>
<dbReference type="Gene3D" id="3.30.70.1070">
    <property type="entry name" value="Sporulation related repeat"/>
    <property type="match status" value="1"/>
</dbReference>
<feature type="active site" description="Proton acceptor" evidence="7">
    <location>
        <position position="74"/>
    </location>
</feature>
<evidence type="ECO:0000256" key="1">
    <source>
        <dbReference type="ARBA" id="ARBA00007164"/>
    </source>
</evidence>
<comment type="similarity">
    <text evidence="1 9">Belongs to the peptidase S11 family.</text>
</comment>
<dbReference type="GO" id="GO:0006508">
    <property type="term" value="P:proteolysis"/>
    <property type="evidence" value="ECO:0007669"/>
    <property type="project" value="InterPro"/>
</dbReference>
<keyword evidence="5" id="KW-0573">Peptidoglycan synthesis</keyword>
<dbReference type="SUPFAM" id="SSF110997">
    <property type="entry name" value="Sporulation related repeat"/>
    <property type="match status" value="1"/>
</dbReference>
<evidence type="ECO:0000313" key="13">
    <source>
        <dbReference type="Proteomes" id="UP000192872"/>
    </source>
</evidence>
<dbReference type="AlphaFoldDB" id="A0A1W9HVR4"/>
<keyword evidence="3" id="KW-0378">Hydrolase</keyword>
<keyword evidence="6" id="KW-0961">Cell wall biogenesis/degradation</keyword>
<feature type="compositionally biased region" description="Basic and acidic residues" evidence="10">
    <location>
        <begin position="406"/>
        <end position="416"/>
    </location>
</feature>
<evidence type="ECO:0000259" key="11">
    <source>
        <dbReference type="PROSITE" id="PS51724"/>
    </source>
</evidence>
<dbReference type="InterPro" id="IPR036680">
    <property type="entry name" value="SPOR-like_sf"/>
</dbReference>
<sequence>MTGRIMHIRTKNAVGSALSVPLWLAAATLLAITAIQPSAAAEGRLASIVIDANSGDVLQQNNADKQRYPASLTKMMTLYLLFEQIEAGNYDLNSRLSVSANAARQPPTRLGVKPGGTITVEAAIMSLITRSANDVSVVIAENIDGDVDSFARRMTTKAHQIGMSRTVFRNPNGLPNSQQVTTARDMATLGRSLFERFPKFTPYFARQSFTYQGRVIRNHNKLLGRVDGVDGIKTGYTRASGFNLVTSMRRNGRHLVAAVLGAPSGPTRDNHMRHLVKAHATQLAAKKTSFSLAMRSKAPAAPEKIQVAAASSPPPAKKPVNDDADAAPEKSLAALAQAALAKVPDSAPAIAAPQQTAAPPPVRASAVAPPPWQVAGTQVEQVQDIRPRISSVLQWRGGAAPARDTSSTERQADKEPTGSSLPRAATLTGWVVQIAATNSENEALQLLKDARDAARKPLSSAKAVTERVAKGPATLYRARFAGFADKQSAERACAALKREDYSCLTLKL</sequence>
<feature type="region of interest" description="Disordered" evidence="10">
    <location>
        <begin position="303"/>
        <end position="326"/>
    </location>
</feature>
<dbReference type="SUPFAM" id="SSF56601">
    <property type="entry name" value="beta-lactamase/transpeptidase-like"/>
    <property type="match status" value="1"/>
</dbReference>
<evidence type="ECO:0000256" key="2">
    <source>
        <dbReference type="ARBA" id="ARBA00022729"/>
    </source>
</evidence>
<accession>A0A1W9HVR4</accession>
<dbReference type="GO" id="GO:0009252">
    <property type="term" value="P:peptidoglycan biosynthetic process"/>
    <property type="evidence" value="ECO:0007669"/>
    <property type="project" value="UniProtKB-KW"/>
</dbReference>
<dbReference type="Pfam" id="PF05036">
    <property type="entry name" value="SPOR"/>
    <property type="match status" value="1"/>
</dbReference>
<feature type="domain" description="SPOR" evidence="11">
    <location>
        <begin position="424"/>
        <end position="508"/>
    </location>
</feature>
<dbReference type="GO" id="GO:0042834">
    <property type="term" value="F:peptidoglycan binding"/>
    <property type="evidence" value="ECO:0007669"/>
    <property type="project" value="InterPro"/>
</dbReference>
<dbReference type="InterPro" id="IPR012338">
    <property type="entry name" value="Beta-lactam/transpept-like"/>
</dbReference>
<keyword evidence="4" id="KW-0133">Cell shape</keyword>
<feature type="binding site" evidence="8">
    <location>
        <position position="233"/>
    </location>
    <ligand>
        <name>substrate</name>
    </ligand>
</feature>
<dbReference type="PRINTS" id="PR00725">
    <property type="entry name" value="DADACBPTASE1"/>
</dbReference>
<feature type="active site" evidence="7">
    <location>
        <position position="131"/>
    </location>
</feature>
<dbReference type="Proteomes" id="UP000192872">
    <property type="component" value="Unassembled WGS sequence"/>
</dbReference>
<dbReference type="PROSITE" id="PS51724">
    <property type="entry name" value="SPOR"/>
    <property type="match status" value="1"/>
</dbReference>
<dbReference type="Gene3D" id="3.40.710.10">
    <property type="entry name" value="DD-peptidase/beta-lactamase superfamily"/>
    <property type="match status" value="1"/>
</dbReference>
<dbReference type="InterPro" id="IPR001967">
    <property type="entry name" value="Peptidase_S11_N"/>
</dbReference>
<name>A0A1W9HVR4_9HYPH</name>
<reference evidence="12 13" key="1">
    <citation type="journal article" date="2017" name="Water Res.">
        <title>Comammox in drinking water systems.</title>
        <authorList>
            <person name="Wang Y."/>
            <person name="Ma L."/>
            <person name="Mao Y."/>
            <person name="Jiang X."/>
            <person name="Xia Y."/>
            <person name="Yu K."/>
            <person name="Li B."/>
            <person name="Zhang T."/>
        </authorList>
    </citation>
    <scope>NUCLEOTIDE SEQUENCE [LARGE SCALE GENOMIC DNA]</scope>
    <source>
        <strain evidence="12">SG_bin8</strain>
    </source>
</reference>
<dbReference type="GO" id="GO:0008360">
    <property type="term" value="P:regulation of cell shape"/>
    <property type="evidence" value="ECO:0007669"/>
    <property type="project" value="UniProtKB-KW"/>
</dbReference>
<keyword evidence="2" id="KW-0732">Signal</keyword>
<evidence type="ECO:0000256" key="4">
    <source>
        <dbReference type="ARBA" id="ARBA00022960"/>
    </source>
</evidence>
<dbReference type="GO" id="GO:0009002">
    <property type="term" value="F:serine-type D-Ala-D-Ala carboxypeptidase activity"/>
    <property type="evidence" value="ECO:0007669"/>
    <property type="project" value="InterPro"/>
</dbReference>
<dbReference type="STRING" id="1827387.A4S15_11185"/>
<evidence type="ECO:0000256" key="10">
    <source>
        <dbReference type="SAM" id="MobiDB-lite"/>
    </source>
</evidence>
<gene>
    <name evidence="12" type="ORF">A4S15_11185</name>
</gene>
<dbReference type="InterPro" id="IPR007730">
    <property type="entry name" value="SPOR-like_dom"/>
</dbReference>
<evidence type="ECO:0000256" key="6">
    <source>
        <dbReference type="ARBA" id="ARBA00023316"/>
    </source>
</evidence>
<comment type="caution">
    <text evidence="12">The sequence shown here is derived from an EMBL/GenBank/DDBJ whole genome shotgun (WGS) entry which is preliminary data.</text>
</comment>
<proteinExistence type="inferred from homology"/>
<dbReference type="GO" id="GO:0071555">
    <property type="term" value="P:cell wall organization"/>
    <property type="evidence" value="ECO:0007669"/>
    <property type="project" value="UniProtKB-KW"/>
</dbReference>
<feature type="region of interest" description="Disordered" evidence="10">
    <location>
        <begin position="392"/>
        <end position="422"/>
    </location>
</feature>
<evidence type="ECO:0000313" key="12">
    <source>
        <dbReference type="EMBL" id="OQW51387.1"/>
    </source>
</evidence>
<dbReference type="EMBL" id="LWDL01000019">
    <property type="protein sequence ID" value="OQW51387.1"/>
    <property type="molecule type" value="Genomic_DNA"/>
</dbReference>